<dbReference type="Proteomes" id="UP000678393">
    <property type="component" value="Unassembled WGS sequence"/>
</dbReference>
<proteinExistence type="predicted"/>
<dbReference type="PROSITE" id="PS50060">
    <property type="entry name" value="MAM_2"/>
    <property type="match status" value="1"/>
</dbReference>
<reference evidence="2" key="1">
    <citation type="submission" date="2021-04" db="EMBL/GenBank/DDBJ databases">
        <authorList>
            <consortium name="Molecular Ecology Group"/>
        </authorList>
    </citation>
    <scope>NUCLEOTIDE SEQUENCE</scope>
</reference>
<comment type="caution">
    <text evidence="2">The sequence shown here is derived from an EMBL/GenBank/DDBJ whole genome shotgun (WGS) entry which is preliminary data.</text>
</comment>
<gene>
    <name evidence="2" type="ORF">CUNI_LOCUS5056</name>
</gene>
<evidence type="ECO:0000313" key="3">
    <source>
        <dbReference type="Proteomes" id="UP000678393"/>
    </source>
</evidence>
<dbReference type="InterPro" id="IPR000998">
    <property type="entry name" value="MAM_dom"/>
</dbReference>
<feature type="domain" description="MAM" evidence="1">
    <location>
        <begin position="1"/>
        <end position="92"/>
    </location>
</feature>
<evidence type="ECO:0000313" key="2">
    <source>
        <dbReference type="EMBL" id="CAG5119498.1"/>
    </source>
</evidence>
<sequence length="92" mass="9955">AFPMGAQCLHFHYYMSGSSVGTLNVYTLPLDSVSSVQEWSLSGDQGSGWKSALVTVGSHLVNYNVRFEGVLGFSVTSDIAIDDIMFMPDPCD</sequence>
<dbReference type="AlphaFoldDB" id="A0A8S3YSU2"/>
<dbReference type="Pfam" id="PF00629">
    <property type="entry name" value="MAM"/>
    <property type="match status" value="1"/>
</dbReference>
<evidence type="ECO:0000259" key="1">
    <source>
        <dbReference type="PROSITE" id="PS50060"/>
    </source>
</evidence>
<feature type="non-terminal residue" evidence="2">
    <location>
        <position position="92"/>
    </location>
</feature>
<dbReference type="InterPro" id="IPR051560">
    <property type="entry name" value="MAM_domain-containing"/>
</dbReference>
<dbReference type="InterPro" id="IPR013320">
    <property type="entry name" value="ConA-like_dom_sf"/>
</dbReference>
<dbReference type="SUPFAM" id="SSF49899">
    <property type="entry name" value="Concanavalin A-like lectins/glucanases"/>
    <property type="match status" value="1"/>
</dbReference>
<dbReference type="EMBL" id="CAJHNH020000724">
    <property type="protein sequence ID" value="CAG5119498.1"/>
    <property type="molecule type" value="Genomic_DNA"/>
</dbReference>
<protein>
    <recommendedName>
        <fullName evidence="1">MAM domain-containing protein</fullName>
    </recommendedName>
</protein>
<feature type="non-terminal residue" evidence="2">
    <location>
        <position position="1"/>
    </location>
</feature>
<dbReference type="Gene3D" id="2.60.120.200">
    <property type="match status" value="1"/>
</dbReference>
<dbReference type="CDD" id="cd06263">
    <property type="entry name" value="MAM"/>
    <property type="match status" value="1"/>
</dbReference>
<dbReference type="OrthoDB" id="412155at2759"/>
<name>A0A8S3YSU2_9EUPU</name>
<keyword evidence="3" id="KW-1185">Reference proteome</keyword>
<dbReference type="PANTHER" id="PTHR23282">
    <property type="entry name" value="APICAL ENDOSOMAL GLYCOPROTEIN PRECURSOR"/>
    <property type="match status" value="1"/>
</dbReference>
<dbReference type="GO" id="GO:0016020">
    <property type="term" value="C:membrane"/>
    <property type="evidence" value="ECO:0007669"/>
    <property type="project" value="InterPro"/>
</dbReference>
<organism evidence="2 3">
    <name type="scientific">Candidula unifasciata</name>
    <dbReference type="NCBI Taxonomy" id="100452"/>
    <lineage>
        <taxon>Eukaryota</taxon>
        <taxon>Metazoa</taxon>
        <taxon>Spiralia</taxon>
        <taxon>Lophotrochozoa</taxon>
        <taxon>Mollusca</taxon>
        <taxon>Gastropoda</taxon>
        <taxon>Heterobranchia</taxon>
        <taxon>Euthyneura</taxon>
        <taxon>Panpulmonata</taxon>
        <taxon>Eupulmonata</taxon>
        <taxon>Stylommatophora</taxon>
        <taxon>Helicina</taxon>
        <taxon>Helicoidea</taxon>
        <taxon>Geomitridae</taxon>
        <taxon>Candidula</taxon>
    </lineage>
</organism>
<accession>A0A8S3YSU2</accession>
<dbReference type="PANTHER" id="PTHR23282:SF146">
    <property type="entry name" value="RT07201P-RELATED"/>
    <property type="match status" value="1"/>
</dbReference>